<reference evidence="1" key="1">
    <citation type="journal article" date="2021" name="Microb. Physiol.">
        <title>Proteogenomic Insights into the Physiology of Marine, Sulfate-Reducing, Filamentous Desulfonema limicola and Desulfonema magnum.</title>
        <authorList>
            <person name="Schnaars V."/>
            <person name="Wohlbrand L."/>
            <person name="Scheve S."/>
            <person name="Hinrichs C."/>
            <person name="Reinhardt R."/>
            <person name="Rabus R."/>
        </authorList>
    </citation>
    <scope>NUCLEOTIDE SEQUENCE</scope>
    <source>
        <strain evidence="1">5ac10</strain>
    </source>
</reference>
<dbReference type="AlphaFoldDB" id="A0A975BB05"/>
<evidence type="ECO:0000313" key="1">
    <source>
        <dbReference type="EMBL" id="QTA82309.1"/>
    </source>
</evidence>
<keyword evidence="2" id="KW-1185">Reference proteome</keyword>
<proteinExistence type="predicted"/>
<dbReference type="KEGG" id="dli:dnl_46830"/>
<dbReference type="EMBL" id="CP061799">
    <property type="protein sequence ID" value="QTA82309.1"/>
    <property type="molecule type" value="Genomic_DNA"/>
</dbReference>
<organism evidence="1 2">
    <name type="scientific">Desulfonema limicola</name>
    <dbReference type="NCBI Taxonomy" id="45656"/>
    <lineage>
        <taxon>Bacteria</taxon>
        <taxon>Pseudomonadati</taxon>
        <taxon>Thermodesulfobacteriota</taxon>
        <taxon>Desulfobacteria</taxon>
        <taxon>Desulfobacterales</taxon>
        <taxon>Desulfococcaceae</taxon>
        <taxon>Desulfonema</taxon>
    </lineage>
</organism>
<dbReference type="RefSeq" id="WP_207688254.1">
    <property type="nucleotide sequence ID" value="NZ_CP061799.1"/>
</dbReference>
<protein>
    <submittedName>
        <fullName evidence="1">Uncharacterized protein</fullName>
    </submittedName>
</protein>
<gene>
    <name evidence="1" type="ORF">dnl_46830</name>
</gene>
<evidence type="ECO:0000313" key="2">
    <source>
        <dbReference type="Proteomes" id="UP000663720"/>
    </source>
</evidence>
<dbReference type="Proteomes" id="UP000663720">
    <property type="component" value="Chromosome"/>
</dbReference>
<accession>A0A975BB05</accession>
<sequence length="195" mass="22816">MEQLITKNDGFADELYLISEKLEQYMENENNTLLQEITNDMNKHPGLIALIFPSALQKAEDKISIEKMRLIYKRKEIFFEFYSNLKLEIARRMADALITPVGMDLQTRLAEFASKKIDEFSETIGQSRKGFMQTMAPQFQELETYKHIPELYEPAYQSMKNEVSIYFETIKELMQGFLDNLRKKASESEPTTLTK</sequence>
<name>A0A975BB05_9BACT</name>